<comment type="caution">
    <text evidence="2">The sequence shown here is derived from an EMBL/GenBank/DDBJ whole genome shotgun (WGS) entry which is preliminary data.</text>
</comment>
<proteinExistence type="predicted"/>
<dbReference type="AlphaFoldDB" id="A0A225MTQ7"/>
<sequence length="114" mass="12375">MALLNKYTIATAALLLALAALWGYGRYRYHEGVTDTQTAAKIAAAAQYAQDVARINAQAATLQAKLTELENASPKIVTQYRDRVIKVPLPADCRIDPDRLHNLQAAVQAANAAR</sequence>
<organism evidence="2 3">
    <name type="scientific">Candidimonas nitroreducens</name>
    <dbReference type="NCBI Taxonomy" id="683354"/>
    <lineage>
        <taxon>Bacteria</taxon>
        <taxon>Pseudomonadati</taxon>
        <taxon>Pseudomonadota</taxon>
        <taxon>Betaproteobacteria</taxon>
        <taxon>Burkholderiales</taxon>
        <taxon>Alcaligenaceae</taxon>
        <taxon>Candidimonas</taxon>
    </lineage>
</organism>
<dbReference type="EMBL" id="NJIH01000004">
    <property type="protein sequence ID" value="OWT62029.1"/>
    <property type="molecule type" value="Genomic_DNA"/>
</dbReference>
<name>A0A225MTQ7_9BURK</name>
<gene>
    <name evidence="2" type="ORF">CEY11_09495</name>
</gene>
<dbReference type="RefSeq" id="WP_088603117.1">
    <property type="nucleotide sequence ID" value="NZ_NJIH01000004.1"/>
</dbReference>
<evidence type="ECO:0000313" key="2">
    <source>
        <dbReference type="EMBL" id="OWT62029.1"/>
    </source>
</evidence>
<evidence type="ECO:0000256" key="1">
    <source>
        <dbReference type="SAM" id="Coils"/>
    </source>
</evidence>
<protein>
    <submittedName>
        <fullName evidence="2">Uncharacterized protein</fullName>
    </submittedName>
</protein>
<keyword evidence="3" id="KW-1185">Reference proteome</keyword>
<dbReference type="OrthoDB" id="8596428at2"/>
<evidence type="ECO:0000313" key="3">
    <source>
        <dbReference type="Proteomes" id="UP000214603"/>
    </source>
</evidence>
<reference evidence="3" key="1">
    <citation type="submission" date="2017-06" db="EMBL/GenBank/DDBJ databases">
        <title>Herbaspirillum phytohormonus sp. nov., isolated from the root nodule of Robinia pseudoacacia in lead-zinc mine.</title>
        <authorList>
            <person name="Fan M."/>
            <person name="Lin Y."/>
        </authorList>
    </citation>
    <scope>NUCLEOTIDE SEQUENCE [LARGE SCALE GENOMIC DNA]</scope>
    <source>
        <strain evidence="3">SC-089</strain>
    </source>
</reference>
<keyword evidence="1" id="KW-0175">Coiled coil</keyword>
<accession>A0A225MTQ7</accession>
<feature type="coiled-coil region" evidence="1">
    <location>
        <begin position="45"/>
        <end position="72"/>
    </location>
</feature>
<dbReference type="Proteomes" id="UP000214603">
    <property type="component" value="Unassembled WGS sequence"/>
</dbReference>